<comment type="caution">
    <text evidence="1">The sequence shown here is derived from an EMBL/GenBank/DDBJ whole genome shotgun (WGS) entry which is preliminary data.</text>
</comment>
<dbReference type="AlphaFoldDB" id="A0A9Q5MTN8"/>
<organism evidence="1 2">
    <name type="scientific">Bacillus cereus</name>
    <dbReference type="NCBI Taxonomy" id="1396"/>
    <lineage>
        <taxon>Bacteria</taxon>
        <taxon>Bacillati</taxon>
        <taxon>Bacillota</taxon>
        <taxon>Bacilli</taxon>
        <taxon>Bacillales</taxon>
        <taxon>Bacillaceae</taxon>
        <taxon>Bacillus</taxon>
        <taxon>Bacillus cereus group</taxon>
    </lineage>
</organism>
<gene>
    <name evidence="1" type="ORF">COI98_16175</name>
</gene>
<evidence type="ECO:0000313" key="2">
    <source>
        <dbReference type="Proteomes" id="UP000224413"/>
    </source>
</evidence>
<evidence type="ECO:0000313" key="1">
    <source>
        <dbReference type="EMBL" id="PFK16570.1"/>
    </source>
</evidence>
<proteinExistence type="predicted"/>
<dbReference type="EMBL" id="NUWJ01000139">
    <property type="protein sequence ID" value="PFK16570.1"/>
    <property type="molecule type" value="Genomic_DNA"/>
</dbReference>
<protein>
    <submittedName>
        <fullName evidence="1">Uncharacterized protein</fullName>
    </submittedName>
</protein>
<reference evidence="1 2" key="1">
    <citation type="submission" date="2017-09" db="EMBL/GenBank/DDBJ databases">
        <title>Large-scale bioinformatics analysis of Bacillus genomes uncovers conserved roles of natural products in bacterial physiology.</title>
        <authorList>
            <consortium name="Agbiome Team Llc"/>
            <person name="Bleich R.M."/>
            <person name="Grubbs K.J."/>
            <person name="Santa Maria K.C."/>
            <person name="Allen S.E."/>
            <person name="Farag S."/>
            <person name="Shank E.A."/>
            <person name="Bowers A."/>
        </authorList>
    </citation>
    <scope>NUCLEOTIDE SEQUENCE [LARGE SCALE GENOMIC DNA]</scope>
    <source>
        <strain evidence="1 2">AFS083741</strain>
    </source>
</reference>
<sequence>MVFFHHFNMISSEFNEYIPFPTKVVECSFKHLLPQWDLSHSNFNIIVNRYIGYRCTLLGLYIFQL</sequence>
<dbReference type="Proteomes" id="UP000224413">
    <property type="component" value="Unassembled WGS sequence"/>
</dbReference>
<name>A0A9Q5MTN8_BACCE</name>
<accession>A0A9Q5MTN8</accession>